<evidence type="ECO:0000313" key="3">
    <source>
        <dbReference type="EnsemblPlants" id="KRH62542"/>
    </source>
</evidence>
<reference evidence="2" key="3">
    <citation type="submission" date="2018-07" db="EMBL/GenBank/DDBJ databases">
        <title>WGS assembly of Glycine max.</title>
        <authorList>
            <person name="Schmutz J."/>
            <person name="Cannon S."/>
            <person name="Schlueter J."/>
            <person name="Ma J."/>
            <person name="Mitros T."/>
            <person name="Nelson W."/>
            <person name="Hyten D."/>
            <person name="Song Q."/>
            <person name="Thelen J."/>
            <person name="Cheng J."/>
            <person name="Xu D."/>
            <person name="Hellsten U."/>
            <person name="May G."/>
            <person name="Yu Y."/>
            <person name="Sakurai T."/>
            <person name="Umezawa T."/>
            <person name="Bhattacharyya M."/>
            <person name="Sandhu D."/>
            <person name="Valliyodan B."/>
            <person name="Lindquist E."/>
            <person name="Peto M."/>
            <person name="Grant D."/>
            <person name="Shu S."/>
            <person name="Goodstein D."/>
            <person name="Barry K."/>
            <person name="Futrell-Griggs M."/>
            <person name="Abernathy B."/>
            <person name="Du J."/>
            <person name="Tian Z."/>
            <person name="Zhu L."/>
            <person name="Gill N."/>
            <person name="Joshi T."/>
            <person name="Libault M."/>
            <person name="Sethuraman A."/>
            <person name="Zhang X."/>
            <person name="Shinozaki K."/>
            <person name="Nguyen H."/>
            <person name="Wing R."/>
            <person name="Cregan P."/>
            <person name="Specht J."/>
            <person name="Grimwood J."/>
            <person name="Rokhsar D."/>
            <person name="Stacey G."/>
            <person name="Shoemaker R."/>
            <person name="Jackson S."/>
        </authorList>
    </citation>
    <scope>NUCLEOTIDE SEQUENCE</scope>
    <source>
        <tissue evidence="2">Callus</tissue>
    </source>
</reference>
<accession>K7KJH2</accession>
<organism evidence="3">
    <name type="scientific">Glycine max</name>
    <name type="common">Soybean</name>
    <name type="synonym">Glycine hispida</name>
    <dbReference type="NCBI Taxonomy" id="3847"/>
    <lineage>
        <taxon>Eukaryota</taxon>
        <taxon>Viridiplantae</taxon>
        <taxon>Streptophyta</taxon>
        <taxon>Embryophyta</taxon>
        <taxon>Tracheophyta</taxon>
        <taxon>Spermatophyta</taxon>
        <taxon>Magnoliopsida</taxon>
        <taxon>eudicotyledons</taxon>
        <taxon>Gunneridae</taxon>
        <taxon>Pentapetalae</taxon>
        <taxon>rosids</taxon>
        <taxon>fabids</taxon>
        <taxon>Fabales</taxon>
        <taxon>Fabaceae</taxon>
        <taxon>Papilionoideae</taxon>
        <taxon>50 kb inversion clade</taxon>
        <taxon>NPAAA clade</taxon>
        <taxon>indigoferoid/millettioid clade</taxon>
        <taxon>Phaseoleae</taxon>
        <taxon>Glycine</taxon>
        <taxon>Glycine subgen. Soja</taxon>
    </lineage>
</organism>
<dbReference type="AlphaFoldDB" id="K7KJH2"/>
<dbReference type="EMBL" id="CM000837">
    <property type="protein sequence ID" value="KRH62542.1"/>
    <property type="molecule type" value="Genomic_DNA"/>
</dbReference>
<evidence type="ECO:0000313" key="4">
    <source>
        <dbReference type="Proteomes" id="UP000008827"/>
    </source>
</evidence>
<dbReference type="PaxDb" id="3847-GLYMA04G12716.1"/>
<protein>
    <submittedName>
        <fullName evidence="2 3">Uncharacterized protein</fullName>
    </submittedName>
</protein>
<evidence type="ECO:0000313" key="2">
    <source>
        <dbReference type="EMBL" id="KRH62542.1"/>
    </source>
</evidence>
<dbReference type="InParanoid" id="K7KJH2"/>
<sequence length="76" mass="8439">MSDSLVNTADHDPYQDAIVTPTKRLSSELSPGDPSSEEVPSAQLSTTKLQNTLKLNEEKDRQIMCFVSFKLLCNPQ</sequence>
<reference evidence="2 3" key="1">
    <citation type="journal article" date="2010" name="Nature">
        <title>Genome sequence of the palaeopolyploid soybean.</title>
        <authorList>
            <person name="Schmutz J."/>
            <person name="Cannon S.B."/>
            <person name="Schlueter J."/>
            <person name="Ma J."/>
            <person name="Mitros T."/>
            <person name="Nelson W."/>
            <person name="Hyten D.L."/>
            <person name="Song Q."/>
            <person name="Thelen J.J."/>
            <person name="Cheng J."/>
            <person name="Xu D."/>
            <person name="Hellsten U."/>
            <person name="May G.D."/>
            <person name="Yu Y."/>
            <person name="Sakurai T."/>
            <person name="Umezawa T."/>
            <person name="Bhattacharyya M.K."/>
            <person name="Sandhu D."/>
            <person name="Valliyodan B."/>
            <person name="Lindquist E."/>
            <person name="Peto M."/>
            <person name="Grant D."/>
            <person name="Shu S."/>
            <person name="Goodstein D."/>
            <person name="Barry K."/>
            <person name="Futrell-Griggs M."/>
            <person name="Abernathy B."/>
            <person name="Du J."/>
            <person name="Tian Z."/>
            <person name="Zhu L."/>
            <person name="Gill N."/>
            <person name="Joshi T."/>
            <person name="Libault M."/>
            <person name="Sethuraman A."/>
            <person name="Zhang X.-C."/>
            <person name="Shinozaki K."/>
            <person name="Nguyen H.T."/>
            <person name="Wing R.A."/>
            <person name="Cregan P."/>
            <person name="Specht J."/>
            <person name="Grimwood J."/>
            <person name="Rokhsar D."/>
            <person name="Stacey G."/>
            <person name="Shoemaker R.C."/>
            <person name="Jackson S.A."/>
        </authorList>
    </citation>
    <scope>NUCLEOTIDE SEQUENCE [LARGE SCALE GENOMIC DNA]</scope>
    <source>
        <strain evidence="3">cv. Williams 82</strain>
        <tissue evidence="2">Callus</tissue>
    </source>
</reference>
<keyword evidence="4" id="KW-1185">Reference proteome</keyword>
<reference evidence="3" key="2">
    <citation type="submission" date="2018-02" db="UniProtKB">
        <authorList>
            <consortium name="EnsemblPlants"/>
        </authorList>
    </citation>
    <scope>IDENTIFICATION</scope>
    <source>
        <strain evidence="3">Williams 82</strain>
    </source>
</reference>
<name>K7KJH2_SOYBN</name>
<evidence type="ECO:0000256" key="1">
    <source>
        <dbReference type="SAM" id="MobiDB-lite"/>
    </source>
</evidence>
<gene>
    <name evidence="2" type="ORF">GLYMA_04G114700</name>
</gene>
<dbReference type="EnsemblPlants" id="KRH62542">
    <property type="protein sequence ID" value="KRH62542"/>
    <property type="gene ID" value="GLYMA_04G114700"/>
</dbReference>
<dbReference type="HOGENOM" id="CLU_2659430_0_0_1"/>
<dbReference type="Gramene" id="KRH62542">
    <property type="protein sequence ID" value="KRH62542"/>
    <property type="gene ID" value="GLYMA_04G114700"/>
</dbReference>
<proteinExistence type="predicted"/>
<dbReference type="Proteomes" id="UP000008827">
    <property type="component" value="Chromosome 4"/>
</dbReference>
<feature type="region of interest" description="Disordered" evidence="1">
    <location>
        <begin position="1"/>
        <end position="45"/>
    </location>
</feature>